<dbReference type="SMART" id="SM00919">
    <property type="entry name" value="Malic_M"/>
    <property type="match status" value="1"/>
</dbReference>
<evidence type="ECO:0000313" key="19">
    <source>
        <dbReference type="Proteomes" id="UP000051984"/>
    </source>
</evidence>
<feature type="active site" description="Proton donor" evidence="12">
    <location>
        <position position="95"/>
    </location>
</feature>
<evidence type="ECO:0000313" key="18">
    <source>
        <dbReference type="EMBL" id="KRK12637.1"/>
    </source>
</evidence>
<dbReference type="GO" id="GO:0004470">
    <property type="term" value="F:malic enzyme activity"/>
    <property type="evidence" value="ECO:0007669"/>
    <property type="project" value="InterPro"/>
</dbReference>
<dbReference type="PROSITE" id="PS00331">
    <property type="entry name" value="MALIC_ENZYMES"/>
    <property type="match status" value="1"/>
</dbReference>
<feature type="binding site" evidence="13">
    <location>
        <position position="452"/>
    </location>
    <ligand>
        <name>(S)-malate</name>
        <dbReference type="ChEBI" id="CHEBI:15589"/>
    </ligand>
</feature>
<evidence type="ECO:0000256" key="15">
    <source>
        <dbReference type="RuleBase" id="RU003427"/>
    </source>
</evidence>
<dbReference type="Gene3D" id="3.40.50.10380">
    <property type="entry name" value="Malic enzyme, N-terminal domain"/>
    <property type="match status" value="1"/>
</dbReference>
<dbReference type="Proteomes" id="UP000051984">
    <property type="component" value="Unassembled WGS sequence"/>
</dbReference>
<dbReference type="SUPFAM" id="SSF53223">
    <property type="entry name" value="Aminoacid dehydrogenase-like, N-terminal domain"/>
    <property type="match status" value="1"/>
</dbReference>
<comment type="cofactor">
    <cofactor evidence="14">
        <name>Mg(2+)</name>
        <dbReference type="ChEBI" id="CHEBI:18420"/>
    </cofactor>
    <cofactor evidence="14">
        <name>Mn(2+)</name>
        <dbReference type="ChEBI" id="CHEBI:29035"/>
    </cofactor>
    <text evidence="14">Divalent metal cations. Prefers magnesium or manganese.</text>
</comment>
<evidence type="ECO:0000256" key="7">
    <source>
        <dbReference type="ARBA" id="ARBA00023211"/>
    </source>
</evidence>
<dbReference type="GO" id="GO:0043464">
    <property type="term" value="P:malolactic fermentation"/>
    <property type="evidence" value="ECO:0007669"/>
    <property type="project" value="InterPro"/>
</dbReference>
<dbReference type="InterPro" id="IPR048182">
    <property type="entry name" value="Malolactic_enz"/>
</dbReference>
<feature type="binding site" evidence="14">
    <location>
        <position position="239"/>
    </location>
    <ligand>
        <name>a divalent metal cation</name>
        <dbReference type="ChEBI" id="CHEBI:60240"/>
    </ligand>
</feature>
<dbReference type="PIRSF" id="PIRSF000106">
    <property type="entry name" value="ME"/>
    <property type="match status" value="1"/>
</dbReference>
<comment type="cofactor">
    <cofactor evidence="2">
        <name>Mn(2+)</name>
        <dbReference type="ChEBI" id="CHEBI:29035"/>
    </cofactor>
</comment>
<evidence type="ECO:0000256" key="13">
    <source>
        <dbReference type="PIRSR" id="PIRSR000106-2"/>
    </source>
</evidence>
<dbReference type="GO" id="GO:0006108">
    <property type="term" value="P:malate metabolic process"/>
    <property type="evidence" value="ECO:0007669"/>
    <property type="project" value="TreeGrafter"/>
</dbReference>
<dbReference type="InterPro" id="IPR015884">
    <property type="entry name" value="Malic_enzyme_CS"/>
</dbReference>
<evidence type="ECO:0000256" key="6">
    <source>
        <dbReference type="ARBA" id="ARBA00023027"/>
    </source>
</evidence>
<feature type="domain" description="Malic enzyme NAD-binding" evidence="16">
    <location>
        <begin position="264"/>
        <end position="520"/>
    </location>
</feature>
<dbReference type="SMART" id="SM01274">
    <property type="entry name" value="malic"/>
    <property type="match status" value="1"/>
</dbReference>
<keyword evidence="7" id="KW-0464">Manganese</keyword>
<dbReference type="NCBIfam" id="NF010052">
    <property type="entry name" value="PRK13529.1"/>
    <property type="match status" value="1"/>
</dbReference>
<sequence length="558" mass="60934">MLNLKYTPEQILNNPFLNKGTAFTQEERDQYGLNGLLPPAVQTLDQQVKQAYAQLQTKPTDLAKRQFLMTLFNENHVLFYKLFSEHINEFMPIVYDPTIADTIENYSALFVNPQNATYLSIDDPDHIESALKHSADGRDIRLLVVSDAEGILGIGDWGTQGVDISVGKLMVYTAAAGIDPSQVLPVVLDVGTNNEALLNDELYLGNRHKRVYGEKYHQFVDKFVATAEKLFPNLYLHFEDFGRSNAADILNQYKDKITTFNDDIQGTGIIVLAGLLGAMNISKQKLTDQVYLSFGAGTAGAGITSRVYEAFIEEGLSPEEAKKHFYLVDKQGLLFDDMTDLTPEQKPFARSRSEFVNADELTTLEAVVKAVHPTVMVGTSTVPGTFTESIVKEMAAHTERPIIFPLSNPTKLAEAKAEDLIKWTDGRGLIATGVPAANVSYKGVSYAIGQANNALVYPGLGLGTIASTAKLLTDSMISAAAHSLGGIVDPDQPGAAVLPPVSKLDQFSQTVAIAVAEDAIKNGLNQESISDAKQAVADMTWKPEYRPLPNSLELDLEE</sequence>
<evidence type="ECO:0000256" key="4">
    <source>
        <dbReference type="ARBA" id="ARBA00011738"/>
    </source>
</evidence>
<dbReference type="GO" id="GO:0043883">
    <property type="term" value="F:malolactic enzyme activity"/>
    <property type="evidence" value="ECO:0007669"/>
    <property type="project" value="UniProtKB-EC"/>
</dbReference>
<accession>A0A0R1ETL8</accession>
<evidence type="ECO:0000256" key="2">
    <source>
        <dbReference type="ARBA" id="ARBA00001936"/>
    </source>
</evidence>
<comment type="subunit">
    <text evidence="4">Homodimer.</text>
</comment>
<evidence type="ECO:0000256" key="8">
    <source>
        <dbReference type="ARBA" id="ARBA00023239"/>
    </source>
</evidence>
<evidence type="ECO:0000256" key="12">
    <source>
        <dbReference type="PIRSR" id="PIRSR000106-1"/>
    </source>
</evidence>
<comment type="cofactor">
    <cofactor evidence="1">
        <name>NAD(+)</name>
        <dbReference type="ChEBI" id="CHEBI:57540"/>
    </cofactor>
</comment>
<dbReference type="NCBIfam" id="NF041582">
    <property type="entry name" value="malolactic"/>
    <property type="match status" value="1"/>
</dbReference>
<dbReference type="InterPro" id="IPR036291">
    <property type="entry name" value="NAD(P)-bd_dom_sf"/>
</dbReference>
<dbReference type="InterPro" id="IPR012301">
    <property type="entry name" value="Malic_N_dom"/>
</dbReference>
<protein>
    <recommendedName>
        <fullName evidence="11">Malolactic enzyme</fullName>
        <ecNumber evidence="10">4.1.1.101</ecNumber>
    </recommendedName>
</protein>
<gene>
    <name evidence="18" type="ORF">FD51_GL002513</name>
</gene>
<dbReference type="AlphaFoldDB" id="A0A0R1ETL8"/>
<comment type="caution">
    <text evidence="18">The sequence shown here is derived from an EMBL/GenBank/DDBJ whole genome shotgun (WGS) entry which is preliminary data.</text>
</comment>
<feature type="domain" description="Malic enzyme N-terminal" evidence="17">
    <location>
        <begin position="72"/>
        <end position="254"/>
    </location>
</feature>
<dbReference type="PRINTS" id="PR00072">
    <property type="entry name" value="MALOXRDTASE"/>
</dbReference>
<dbReference type="InterPro" id="IPR046346">
    <property type="entry name" value="Aminoacid_DH-like_N_sf"/>
</dbReference>
<dbReference type="Pfam" id="PF03949">
    <property type="entry name" value="Malic_M"/>
    <property type="match status" value="1"/>
</dbReference>
<dbReference type="CDD" id="cd05312">
    <property type="entry name" value="NAD_bind_1_malic_enz"/>
    <property type="match status" value="1"/>
</dbReference>
<dbReference type="Pfam" id="PF00390">
    <property type="entry name" value="malic"/>
    <property type="match status" value="1"/>
</dbReference>
<dbReference type="PATRIC" id="fig|1423816.3.peg.2617"/>
<feature type="binding site" evidence="14">
    <location>
        <position position="240"/>
    </location>
    <ligand>
        <name>a divalent metal cation</name>
        <dbReference type="ChEBI" id="CHEBI:60240"/>
    </ligand>
</feature>
<comment type="catalytic activity">
    <reaction evidence="9">
        <text>(S)-malate + H(+) = (S)-lactate + CO2</text>
        <dbReference type="Rhea" id="RHEA:46276"/>
        <dbReference type="ChEBI" id="CHEBI:15378"/>
        <dbReference type="ChEBI" id="CHEBI:15589"/>
        <dbReference type="ChEBI" id="CHEBI:16526"/>
        <dbReference type="ChEBI" id="CHEBI:16651"/>
        <dbReference type="EC" id="4.1.1.101"/>
    </reaction>
</comment>
<dbReference type="GO" id="GO:0005829">
    <property type="term" value="C:cytosol"/>
    <property type="evidence" value="ECO:0007669"/>
    <property type="project" value="TreeGrafter"/>
</dbReference>
<name>A0A0R1ETL8_LACZE</name>
<evidence type="ECO:0000256" key="14">
    <source>
        <dbReference type="PIRSR" id="PIRSR000106-3"/>
    </source>
</evidence>
<feature type="binding site" evidence="14">
    <location>
        <position position="263"/>
    </location>
    <ligand>
        <name>a divalent metal cation</name>
        <dbReference type="ChEBI" id="CHEBI:60240"/>
    </ligand>
</feature>
<evidence type="ECO:0000256" key="1">
    <source>
        <dbReference type="ARBA" id="ARBA00001911"/>
    </source>
</evidence>
<dbReference type="SUPFAM" id="SSF51735">
    <property type="entry name" value="NAD(P)-binding Rossmann-fold domains"/>
    <property type="match status" value="1"/>
</dbReference>
<keyword evidence="8" id="KW-0456">Lyase</keyword>
<dbReference type="Gene3D" id="3.40.50.720">
    <property type="entry name" value="NAD(P)-binding Rossmann-like Domain"/>
    <property type="match status" value="1"/>
</dbReference>
<dbReference type="PANTHER" id="PTHR23406">
    <property type="entry name" value="MALIC ENZYME-RELATED"/>
    <property type="match status" value="1"/>
</dbReference>
<dbReference type="PANTHER" id="PTHR23406:SF34">
    <property type="entry name" value="NAD-DEPENDENT MALIC ENZYME, MITOCHONDRIAL"/>
    <property type="match status" value="1"/>
</dbReference>
<dbReference type="GO" id="GO:0030145">
    <property type="term" value="F:manganese ion binding"/>
    <property type="evidence" value="ECO:0007669"/>
    <property type="project" value="UniProtKB-ARBA"/>
</dbReference>
<proteinExistence type="inferred from homology"/>
<dbReference type="FunFam" id="3.40.50.10380:FF:000001">
    <property type="entry name" value="NAD-dependent malic enzyme"/>
    <property type="match status" value="1"/>
</dbReference>
<dbReference type="GO" id="GO:0051287">
    <property type="term" value="F:NAD binding"/>
    <property type="evidence" value="ECO:0007669"/>
    <property type="project" value="InterPro"/>
</dbReference>
<feature type="binding site" evidence="13">
    <location>
        <position position="408"/>
    </location>
    <ligand>
        <name>(S)-malate</name>
        <dbReference type="ChEBI" id="CHEBI:15589"/>
    </ligand>
</feature>
<evidence type="ECO:0000256" key="11">
    <source>
        <dbReference type="ARBA" id="ARBA00074565"/>
    </source>
</evidence>
<dbReference type="InterPro" id="IPR012302">
    <property type="entry name" value="Malic_NAD-bd"/>
</dbReference>
<evidence type="ECO:0000256" key="10">
    <source>
        <dbReference type="ARBA" id="ARBA00066983"/>
    </source>
</evidence>
<evidence type="ECO:0000256" key="3">
    <source>
        <dbReference type="ARBA" id="ARBA00008785"/>
    </source>
</evidence>
<dbReference type="EC" id="4.1.1.101" evidence="10"/>
<dbReference type="InterPro" id="IPR001891">
    <property type="entry name" value="Malic_OxRdtase"/>
</dbReference>
<evidence type="ECO:0000259" key="17">
    <source>
        <dbReference type="SMART" id="SM01274"/>
    </source>
</evidence>
<organism evidence="18 19">
    <name type="scientific">Lacticaseibacillus zeae DSM 20178 = KCTC 3804</name>
    <dbReference type="NCBI Taxonomy" id="1423816"/>
    <lineage>
        <taxon>Bacteria</taxon>
        <taxon>Bacillati</taxon>
        <taxon>Bacillota</taxon>
        <taxon>Bacilli</taxon>
        <taxon>Lactobacillales</taxon>
        <taxon>Lactobacillaceae</taxon>
        <taxon>Lacticaseibacillus</taxon>
    </lineage>
</organism>
<keyword evidence="5 14" id="KW-0479">Metal-binding</keyword>
<keyword evidence="6" id="KW-0520">NAD</keyword>
<dbReference type="GO" id="GO:0016616">
    <property type="term" value="F:oxidoreductase activity, acting on the CH-OH group of donors, NAD or NADP as acceptor"/>
    <property type="evidence" value="ECO:0007669"/>
    <property type="project" value="InterPro"/>
</dbReference>
<reference evidence="18 19" key="1">
    <citation type="journal article" date="2015" name="Genome Announc.">
        <title>Expanding the biotechnology potential of lactobacilli through comparative genomics of 213 strains and associated genera.</title>
        <authorList>
            <person name="Sun Z."/>
            <person name="Harris H.M."/>
            <person name="McCann A."/>
            <person name="Guo C."/>
            <person name="Argimon S."/>
            <person name="Zhang W."/>
            <person name="Yang X."/>
            <person name="Jeffery I.B."/>
            <person name="Cooney J.C."/>
            <person name="Kagawa T.F."/>
            <person name="Liu W."/>
            <person name="Song Y."/>
            <person name="Salvetti E."/>
            <person name="Wrobel A."/>
            <person name="Rasinkangas P."/>
            <person name="Parkhill J."/>
            <person name="Rea M.C."/>
            <person name="O'Sullivan O."/>
            <person name="Ritari J."/>
            <person name="Douillard F.P."/>
            <person name="Paul Ross R."/>
            <person name="Yang R."/>
            <person name="Briner A.E."/>
            <person name="Felis G.E."/>
            <person name="de Vos W.M."/>
            <person name="Barrangou R."/>
            <person name="Klaenhammer T.R."/>
            <person name="Caufield P.W."/>
            <person name="Cui Y."/>
            <person name="Zhang H."/>
            <person name="O'Toole P.W."/>
        </authorList>
    </citation>
    <scope>NUCLEOTIDE SEQUENCE [LARGE SCALE GENOMIC DNA]</scope>
    <source>
        <strain evidence="18 19">DSM 20178</strain>
    </source>
</reference>
<dbReference type="EMBL" id="AZCT01000005">
    <property type="protein sequence ID" value="KRK12637.1"/>
    <property type="molecule type" value="Genomic_DNA"/>
</dbReference>
<evidence type="ECO:0000259" key="16">
    <source>
        <dbReference type="SMART" id="SM00919"/>
    </source>
</evidence>
<dbReference type="eggNOG" id="COG0281">
    <property type="taxonomic scope" value="Bacteria"/>
</dbReference>
<comment type="similarity">
    <text evidence="3 15">Belongs to the malic enzymes family.</text>
</comment>
<dbReference type="FunFam" id="3.40.50.720:FF:000182">
    <property type="entry name" value="NAD-dependent malic enzyme"/>
    <property type="match status" value="1"/>
</dbReference>
<evidence type="ECO:0000256" key="5">
    <source>
        <dbReference type="ARBA" id="ARBA00022723"/>
    </source>
</evidence>
<dbReference type="InterPro" id="IPR037062">
    <property type="entry name" value="Malic_N_dom_sf"/>
</dbReference>
<evidence type="ECO:0000256" key="9">
    <source>
        <dbReference type="ARBA" id="ARBA00051739"/>
    </source>
</evidence>
<feature type="active site" description="Proton acceptor" evidence="12">
    <location>
        <position position="168"/>
    </location>
</feature>